<protein>
    <submittedName>
        <fullName evidence="1">Uncharacterized protein</fullName>
    </submittedName>
</protein>
<name>A0A4Z2F208_9TELE</name>
<dbReference type="AlphaFoldDB" id="A0A4Z2F208"/>
<gene>
    <name evidence="1" type="ORF">EYF80_054663</name>
</gene>
<reference evidence="1 2" key="1">
    <citation type="submission" date="2019-03" db="EMBL/GenBank/DDBJ databases">
        <title>First draft genome of Liparis tanakae, snailfish: a comprehensive survey of snailfish specific genes.</title>
        <authorList>
            <person name="Kim W."/>
            <person name="Song I."/>
            <person name="Jeong J.-H."/>
            <person name="Kim D."/>
            <person name="Kim S."/>
            <person name="Ryu S."/>
            <person name="Song J.Y."/>
            <person name="Lee S.K."/>
        </authorList>
    </citation>
    <scope>NUCLEOTIDE SEQUENCE [LARGE SCALE GENOMIC DNA]</scope>
    <source>
        <tissue evidence="1">Muscle</tissue>
    </source>
</reference>
<comment type="caution">
    <text evidence="1">The sequence shown here is derived from an EMBL/GenBank/DDBJ whole genome shotgun (WGS) entry which is preliminary data.</text>
</comment>
<dbReference type="Proteomes" id="UP000314294">
    <property type="component" value="Unassembled WGS sequence"/>
</dbReference>
<keyword evidence="2" id="KW-1185">Reference proteome</keyword>
<evidence type="ECO:0000313" key="1">
    <source>
        <dbReference type="EMBL" id="TNN35175.1"/>
    </source>
</evidence>
<evidence type="ECO:0000313" key="2">
    <source>
        <dbReference type="Proteomes" id="UP000314294"/>
    </source>
</evidence>
<dbReference type="EMBL" id="SRLO01001818">
    <property type="protein sequence ID" value="TNN35175.1"/>
    <property type="molecule type" value="Genomic_DNA"/>
</dbReference>
<sequence length="68" mass="6882">METDARCCDPLAAGQASEGALHHQVLVSSLAAAAGGGQRDDYVQAASVLFKGYRGLAGPRSPRLAGPS</sequence>
<proteinExistence type="predicted"/>
<organism evidence="1 2">
    <name type="scientific">Liparis tanakae</name>
    <name type="common">Tanaka's snailfish</name>
    <dbReference type="NCBI Taxonomy" id="230148"/>
    <lineage>
        <taxon>Eukaryota</taxon>
        <taxon>Metazoa</taxon>
        <taxon>Chordata</taxon>
        <taxon>Craniata</taxon>
        <taxon>Vertebrata</taxon>
        <taxon>Euteleostomi</taxon>
        <taxon>Actinopterygii</taxon>
        <taxon>Neopterygii</taxon>
        <taxon>Teleostei</taxon>
        <taxon>Neoteleostei</taxon>
        <taxon>Acanthomorphata</taxon>
        <taxon>Eupercaria</taxon>
        <taxon>Perciformes</taxon>
        <taxon>Cottioidei</taxon>
        <taxon>Cottales</taxon>
        <taxon>Liparidae</taxon>
        <taxon>Liparis</taxon>
    </lineage>
</organism>
<accession>A0A4Z2F208</accession>